<dbReference type="Proteomes" id="UP001519295">
    <property type="component" value="Unassembled WGS sequence"/>
</dbReference>
<protein>
    <submittedName>
        <fullName evidence="5">8-oxo-dGTP pyrophosphatase MutT (NUDIX family)</fullName>
    </submittedName>
</protein>
<dbReference type="PROSITE" id="PS51462">
    <property type="entry name" value="NUDIX"/>
    <property type="match status" value="1"/>
</dbReference>
<dbReference type="PANTHER" id="PTHR21340:SF0">
    <property type="entry name" value="BIS(5'-NUCLEOSYL)-TETRAPHOSPHATASE [ASYMMETRICAL]"/>
    <property type="match status" value="1"/>
</dbReference>
<feature type="region of interest" description="Disordered" evidence="3">
    <location>
        <begin position="230"/>
        <end position="290"/>
    </location>
</feature>
<evidence type="ECO:0000256" key="2">
    <source>
        <dbReference type="ARBA" id="ARBA00022801"/>
    </source>
</evidence>
<dbReference type="CDD" id="cd03673">
    <property type="entry name" value="NUDIX_Ap6A_hydrolase"/>
    <property type="match status" value="1"/>
</dbReference>
<dbReference type="Pfam" id="PF00293">
    <property type="entry name" value="NUDIX"/>
    <property type="match status" value="1"/>
</dbReference>
<dbReference type="RefSeq" id="WP_210033989.1">
    <property type="nucleotide sequence ID" value="NZ_JAGINU010000001.1"/>
</dbReference>
<dbReference type="InterPro" id="IPR051325">
    <property type="entry name" value="Nudix_hydrolase_domain"/>
</dbReference>
<dbReference type="PROSITE" id="PS00893">
    <property type="entry name" value="NUDIX_BOX"/>
    <property type="match status" value="1"/>
</dbReference>
<dbReference type="InterPro" id="IPR020084">
    <property type="entry name" value="NUDIX_hydrolase_CS"/>
</dbReference>
<gene>
    <name evidence="5" type="ORF">JOF36_006288</name>
</gene>
<comment type="similarity">
    <text evidence="1">Belongs to the Nudix hydrolase family.</text>
</comment>
<dbReference type="InterPro" id="IPR020476">
    <property type="entry name" value="Nudix_hydrolase"/>
</dbReference>
<evidence type="ECO:0000256" key="3">
    <source>
        <dbReference type="SAM" id="MobiDB-lite"/>
    </source>
</evidence>
<evidence type="ECO:0000256" key="1">
    <source>
        <dbReference type="ARBA" id="ARBA00005582"/>
    </source>
</evidence>
<dbReference type="SUPFAM" id="SSF55811">
    <property type="entry name" value="Nudix"/>
    <property type="match status" value="1"/>
</dbReference>
<accession>A0ABS4W319</accession>
<dbReference type="InterPro" id="IPR000086">
    <property type="entry name" value="NUDIX_hydrolase_dom"/>
</dbReference>
<keyword evidence="6" id="KW-1185">Reference proteome</keyword>
<dbReference type="InterPro" id="IPR015797">
    <property type="entry name" value="NUDIX_hydrolase-like_dom_sf"/>
</dbReference>
<sequence>MQTVQTVQTVQSPTPATGPTGTPPVRAIRSTPPGTGPLAAARLAGSAATAACWLRALAGPGGDDPASVAAVVDALGTLRTELRSLRPLLDKEHAVRVRAATDVPARALAARHDLDLRIALLDGVADDPEARVLRAALVRTRRRSLLGVLDAGLAADLGALAAGRVPLRAGAPLGDPALPASVLLPPLLHRRLRKLVRDTDPCDAGAVHRRAAELRIVLALAVDAGLTGTPVPGTRSVGHTADGTGTATGGRTGTGTGTGAGTATDTGPGTGARTGPAIGTGAEGAPPRPSVLASVDREVADLQHRAAAVLLADAAAELAADLPPGPARDALAAVDRPDLRDPLTALGPLRDALPVDTDGPAKRAAGGVLLRPGPGGPQVLLVHRARHGDWSLPKGAVAPGESDVDAALREVREETGLRCRAGAEVTGVRYRDRNRRAKQVRYWLMTPLAASGRPDPSEVDGVRWVPLHEAARWLMRERDRAVVGGVAAEHSLTGHSLTGHSLTEHSLTEHTQIEHALTGPGRVA</sequence>
<evidence type="ECO:0000313" key="6">
    <source>
        <dbReference type="Proteomes" id="UP001519295"/>
    </source>
</evidence>
<dbReference type="EMBL" id="JAGINU010000001">
    <property type="protein sequence ID" value="MBP2370592.1"/>
    <property type="molecule type" value="Genomic_DNA"/>
</dbReference>
<organism evidence="5 6">
    <name type="scientific">Pseudonocardia parietis</name>
    <dbReference type="NCBI Taxonomy" id="570936"/>
    <lineage>
        <taxon>Bacteria</taxon>
        <taxon>Bacillati</taxon>
        <taxon>Actinomycetota</taxon>
        <taxon>Actinomycetes</taxon>
        <taxon>Pseudonocardiales</taxon>
        <taxon>Pseudonocardiaceae</taxon>
        <taxon>Pseudonocardia</taxon>
    </lineage>
</organism>
<proteinExistence type="inferred from homology"/>
<dbReference type="Gene3D" id="3.90.79.10">
    <property type="entry name" value="Nucleoside Triphosphate Pyrophosphohydrolase"/>
    <property type="match status" value="1"/>
</dbReference>
<evidence type="ECO:0000313" key="5">
    <source>
        <dbReference type="EMBL" id="MBP2370592.1"/>
    </source>
</evidence>
<feature type="compositionally biased region" description="Low complexity" evidence="3">
    <location>
        <begin position="1"/>
        <end position="24"/>
    </location>
</feature>
<dbReference type="PRINTS" id="PR00502">
    <property type="entry name" value="NUDIXFAMILY"/>
</dbReference>
<feature type="region of interest" description="Disordered" evidence="3">
    <location>
        <begin position="1"/>
        <end position="25"/>
    </location>
</feature>
<keyword evidence="2" id="KW-0378">Hydrolase</keyword>
<evidence type="ECO:0000259" key="4">
    <source>
        <dbReference type="PROSITE" id="PS51462"/>
    </source>
</evidence>
<dbReference type="PANTHER" id="PTHR21340">
    <property type="entry name" value="DIADENOSINE 5,5-P1,P4-TETRAPHOSPHATE PYROPHOSPHOHYDROLASE MUTT"/>
    <property type="match status" value="1"/>
</dbReference>
<comment type="caution">
    <text evidence="5">The sequence shown here is derived from an EMBL/GenBank/DDBJ whole genome shotgun (WGS) entry which is preliminary data.</text>
</comment>
<reference evidence="5 6" key="1">
    <citation type="submission" date="2021-03" db="EMBL/GenBank/DDBJ databases">
        <title>Sequencing the genomes of 1000 actinobacteria strains.</title>
        <authorList>
            <person name="Klenk H.-P."/>
        </authorList>
    </citation>
    <scope>NUCLEOTIDE SEQUENCE [LARGE SCALE GENOMIC DNA]</scope>
    <source>
        <strain evidence="5 6">DSM 45256</strain>
    </source>
</reference>
<feature type="compositionally biased region" description="Gly residues" evidence="3">
    <location>
        <begin position="246"/>
        <end position="260"/>
    </location>
</feature>
<name>A0ABS4W319_9PSEU</name>
<feature type="compositionally biased region" description="Low complexity" evidence="3">
    <location>
        <begin position="261"/>
        <end position="280"/>
    </location>
</feature>
<feature type="domain" description="Nudix hydrolase" evidence="4">
    <location>
        <begin position="360"/>
        <end position="488"/>
    </location>
</feature>